<evidence type="ECO:0000256" key="6">
    <source>
        <dbReference type="ARBA" id="ARBA00022989"/>
    </source>
</evidence>
<keyword evidence="7 9" id="KW-0472">Membrane</keyword>
<keyword evidence="12" id="KW-1185">Reference proteome</keyword>
<evidence type="ECO:0000256" key="5">
    <source>
        <dbReference type="ARBA" id="ARBA00022692"/>
    </source>
</evidence>
<dbReference type="GO" id="GO:0005886">
    <property type="term" value="C:plasma membrane"/>
    <property type="evidence" value="ECO:0007669"/>
    <property type="project" value="UniProtKB-SubCell"/>
</dbReference>
<proteinExistence type="inferred from homology"/>
<name>A0A6M1S335_9HYPH</name>
<dbReference type="InterPro" id="IPR026579">
    <property type="entry name" value="FtsQ"/>
</dbReference>
<keyword evidence="5 9" id="KW-0812">Transmembrane</keyword>
<dbReference type="InterPro" id="IPR005548">
    <property type="entry name" value="Cell_div_FtsQ/DivIB_C"/>
</dbReference>
<keyword evidence="3 9" id="KW-0997">Cell inner membrane</keyword>
<comment type="similarity">
    <text evidence="9">Belongs to the FtsQ/DivIB family. FtsQ subfamily.</text>
</comment>
<evidence type="ECO:0000259" key="10">
    <source>
        <dbReference type="PROSITE" id="PS51779"/>
    </source>
</evidence>
<evidence type="ECO:0000256" key="7">
    <source>
        <dbReference type="ARBA" id="ARBA00023136"/>
    </source>
</evidence>
<dbReference type="GO" id="GO:0032153">
    <property type="term" value="C:cell division site"/>
    <property type="evidence" value="ECO:0007669"/>
    <property type="project" value="UniProtKB-UniRule"/>
</dbReference>
<evidence type="ECO:0000256" key="2">
    <source>
        <dbReference type="ARBA" id="ARBA00022475"/>
    </source>
</evidence>
<evidence type="ECO:0000256" key="8">
    <source>
        <dbReference type="ARBA" id="ARBA00023306"/>
    </source>
</evidence>
<dbReference type="PROSITE" id="PS51779">
    <property type="entry name" value="POTRA"/>
    <property type="match status" value="1"/>
</dbReference>
<dbReference type="Gene3D" id="3.10.20.310">
    <property type="entry name" value="membrane protein fhac"/>
    <property type="match status" value="1"/>
</dbReference>
<dbReference type="InterPro" id="IPR034746">
    <property type="entry name" value="POTRA"/>
</dbReference>
<organism evidence="11 12">
    <name type="scientific">Rhizobium daejeonense</name>
    <dbReference type="NCBI Taxonomy" id="240521"/>
    <lineage>
        <taxon>Bacteria</taxon>
        <taxon>Pseudomonadati</taxon>
        <taxon>Pseudomonadota</taxon>
        <taxon>Alphaproteobacteria</taxon>
        <taxon>Hyphomicrobiales</taxon>
        <taxon>Rhizobiaceae</taxon>
        <taxon>Rhizobium/Agrobacterium group</taxon>
        <taxon>Rhizobium</taxon>
    </lineage>
</organism>
<dbReference type="Gene3D" id="3.40.50.11690">
    <property type="entry name" value="Cell division protein FtsQ/DivIB"/>
    <property type="match status" value="1"/>
</dbReference>
<reference evidence="11 12" key="1">
    <citation type="submission" date="2020-02" db="EMBL/GenBank/DDBJ databases">
        <title>Genome sequence of the type strain CCBAU10050 of Rhizobium daejeonense.</title>
        <authorList>
            <person name="Gao J."/>
            <person name="Sun J."/>
        </authorList>
    </citation>
    <scope>NUCLEOTIDE SEQUENCE [LARGE SCALE GENOMIC DNA]</scope>
    <source>
        <strain evidence="11 12">CCBAU10050</strain>
    </source>
</reference>
<dbReference type="GO" id="GO:0043093">
    <property type="term" value="P:FtsZ-dependent cytokinesis"/>
    <property type="evidence" value="ECO:0007669"/>
    <property type="project" value="UniProtKB-UniRule"/>
</dbReference>
<gene>
    <name evidence="9" type="primary">ftsQ</name>
    <name evidence="11" type="ORF">G6N76_03915</name>
</gene>
<keyword evidence="2 9" id="KW-1003">Cell membrane</keyword>
<evidence type="ECO:0000256" key="3">
    <source>
        <dbReference type="ARBA" id="ARBA00022519"/>
    </source>
</evidence>
<dbReference type="HAMAP" id="MF_00911">
    <property type="entry name" value="FtsQ_subfam"/>
    <property type="match status" value="1"/>
</dbReference>
<comment type="caution">
    <text evidence="11">The sequence shown here is derived from an EMBL/GenBank/DDBJ whole genome shotgun (WGS) entry which is preliminary data.</text>
</comment>
<dbReference type="PANTHER" id="PTHR35851">
    <property type="entry name" value="CELL DIVISION PROTEIN FTSQ"/>
    <property type="match status" value="1"/>
</dbReference>
<dbReference type="EMBL" id="JAAKZH010000001">
    <property type="protein sequence ID" value="NGO62808.1"/>
    <property type="molecule type" value="Genomic_DNA"/>
</dbReference>
<dbReference type="Pfam" id="PF08478">
    <property type="entry name" value="POTRA_1"/>
    <property type="match status" value="1"/>
</dbReference>
<evidence type="ECO:0000256" key="9">
    <source>
        <dbReference type="HAMAP-Rule" id="MF_00911"/>
    </source>
</evidence>
<dbReference type="GO" id="GO:0090529">
    <property type="term" value="P:cell septum assembly"/>
    <property type="evidence" value="ECO:0007669"/>
    <property type="project" value="InterPro"/>
</dbReference>
<dbReference type="InterPro" id="IPR013685">
    <property type="entry name" value="POTRA_FtsQ_type"/>
</dbReference>
<keyword evidence="8 9" id="KW-0131">Cell cycle</keyword>
<dbReference type="PANTHER" id="PTHR35851:SF1">
    <property type="entry name" value="CELL DIVISION PROTEIN FTSQ"/>
    <property type="match status" value="1"/>
</dbReference>
<evidence type="ECO:0000313" key="11">
    <source>
        <dbReference type="EMBL" id="NGO62808.1"/>
    </source>
</evidence>
<dbReference type="InterPro" id="IPR045335">
    <property type="entry name" value="FtsQ_C_sf"/>
</dbReference>
<protein>
    <recommendedName>
        <fullName evidence="9">Cell division protein FtsQ</fullName>
    </recommendedName>
</protein>
<evidence type="ECO:0000256" key="4">
    <source>
        <dbReference type="ARBA" id="ARBA00022618"/>
    </source>
</evidence>
<dbReference type="Proteomes" id="UP000477849">
    <property type="component" value="Unassembled WGS sequence"/>
</dbReference>
<keyword evidence="6 9" id="KW-1133">Transmembrane helix</keyword>
<evidence type="ECO:0000256" key="1">
    <source>
        <dbReference type="ARBA" id="ARBA00004370"/>
    </source>
</evidence>
<comment type="function">
    <text evidence="9">Essential cell division protein.</text>
</comment>
<evidence type="ECO:0000313" key="12">
    <source>
        <dbReference type="Proteomes" id="UP000477849"/>
    </source>
</evidence>
<comment type="subcellular location">
    <subcellularLocation>
        <location evidence="9">Cell inner membrane</location>
        <topology evidence="9">Single-pass type II membrane protein</topology>
    </subcellularLocation>
    <subcellularLocation>
        <location evidence="1">Membrane</location>
    </subcellularLocation>
    <text evidence="9">Localizes to the division septum.</text>
</comment>
<feature type="domain" description="POTRA" evidence="10">
    <location>
        <begin position="97"/>
        <end position="165"/>
    </location>
</feature>
<accession>A0A6M1S335</accession>
<dbReference type="Pfam" id="PF03799">
    <property type="entry name" value="FtsQ_DivIB_C"/>
    <property type="match status" value="1"/>
</dbReference>
<dbReference type="AlphaFoldDB" id="A0A6M1S335"/>
<keyword evidence="4 9" id="KW-0132">Cell division</keyword>
<sequence length="317" mass="34114">MDGGGRVLFAVRGDRSEDFAAYGAPASAASAEGVVLPRPLRRVVRFIVSLCSGRIAIPAHAGKVSFVGFYSAIAVYGVVIGGHGPAVSHALTSFAGFAIEDVKVTGNEQTSEIDILQLLGLDGSTSLLGLDITAARQSLSDLPWVESAEVRKIYPSTVEVVLRERKAYGIWQHGTELSLIEKSGSVIAPLRDNKFASLPLFVGRDAETAASDVETEFAKFPEIASRVKAYVRVAGRRWDIHLDNGVVVKLPEDGVAGALERLSRLDADQQLLSRDIAAVDLRLSDRTTVQLTPEAQERRLVAVEERRKALKKAGQSI</sequence>